<gene>
    <name evidence="1" type="ORF">VE26_09760</name>
</gene>
<protein>
    <submittedName>
        <fullName evidence="1">Uncharacterized protein</fullName>
    </submittedName>
</protein>
<comment type="caution">
    <text evidence="1">The sequence shown here is derived from an EMBL/GenBank/DDBJ whole genome shotgun (WGS) entry which is preliminary data.</text>
</comment>
<evidence type="ECO:0000313" key="1">
    <source>
        <dbReference type="EMBL" id="KKB10059.1"/>
    </source>
</evidence>
<evidence type="ECO:0000313" key="2">
    <source>
        <dbReference type="Proteomes" id="UP000033649"/>
    </source>
</evidence>
<keyword evidence="2" id="KW-1185">Reference proteome</keyword>
<dbReference type="EMBL" id="JZEY01000054">
    <property type="protein sequence ID" value="KKB10059.1"/>
    <property type="molecule type" value="Genomic_DNA"/>
</dbReference>
<reference evidence="1 2" key="1">
    <citation type="submission" date="2015-03" db="EMBL/GenBank/DDBJ databases">
        <authorList>
            <person name="Hassan Y."/>
            <person name="Lepp D."/>
            <person name="Li X.-Z."/>
            <person name="Zhou T."/>
        </authorList>
    </citation>
    <scope>NUCLEOTIDE SEQUENCE [LARGE SCALE GENOMIC DNA]</scope>
    <source>
        <strain evidence="1 2">IPL18</strain>
    </source>
</reference>
<name>A0A0F5FMG4_9HYPH</name>
<proteinExistence type="predicted"/>
<dbReference type="AlphaFoldDB" id="A0A0F5FMG4"/>
<organism evidence="1 2">
    <name type="scientific">Devosia chinhatensis</name>
    <dbReference type="NCBI Taxonomy" id="429727"/>
    <lineage>
        <taxon>Bacteria</taxon>
        <taxon>Pseudomonadati</taxon>
        <taxon>Pseudomonadota</taxon>
        <taxon>Alphaproteobacteria</taxon>
        <taxon>Hyphomicrobiales</taxon>
        <taxon>Devosiaceae</taxon>
        <taxon>Devosia</taxon>
    </lineage>
</organism>
<dbReference type="RefSeq" id="WP_046104752.1">
    <property type="nucleotide sequence ID" value="NZ_JZEY01000054.1"/>
</dbReference>
<accession>A0A0F5FMG4</accession>
<dbReference type="PATRIC" id="fig|429727.3.peg.2009"/>
<dbReference type="Proteomes" id="UP000033649">
    <property type="component" value="Unassembled WGS sequence"/>
</dbReference>
<dbReference type="STRING" id="429727.VE26_09760"/>
<sequence>MTRWNAYQRSSYEQLTFHRERRALAREDAARLNAHASGFSAIQKQQAIGMGDISSRIAMARIISKRV</sequence>